<dbReference type="PANTHER" id="PTHR47786">
    <property type="entry name" value="ALPHA-1,4-GLUCAN:MALTOSE-1-PHOSPHATE MALTOSYLTRANSFERASE"/>
    <property type="match status" value="1"/>
</dbReference>
<gene>
    <name evidence="1" type="ORF">S01H4_50573</name>
</gene>
<evidence type="ECO:0000313" key="1">
    <source>
        <dbReference type="EMBL" id="GAG92577.1"/>
    </source>
</evidence>
<dbReference type="EMBL" id="BART01028729">
    <property type="protein sequence ID" value="GAG92577.1"/>
    <property type="molecule type" value="Genomic_DNA"/>
</dbReference>
<feature type="non-terminal residue" evidence="1">
    <location>
        <position position="271"/>
    </location>
</feature>
<comment type="caution">
    <text evidence="1">The sequence shown here is derived from an EMBL/GenBank/DDBJ whole genome shotgun (WGS) entry which is preliminary data.</text>
</comment>
<name>X1CHM0_9ZZZZ</name>
<feature type="non-terminal residue" evidence="1">
    <location>
        <position position="1"/>
    </location>
</feature>
<dbReference type="AlphaFoldDB" id="X1CHM0"/>
<organism evidence="1">
    <name type="scientific">marine sediment metagenome</name>
    <dbReference type="NCBI Taxonomy" id="412755"/>
    <lineage>
        <taxon>unclassified sequences</taxon>
        <taxon>metagenomes</taxon>
        <taxon>ecological metagenomes</taxon>
    </lineage>
</organism>
<reference evidence="1" key="1">
    <citation type="journal article" date="2014" name="Front. Microbiol.">
        <title>High frequency of phylogenetically diverse reductive dehalogenase-homologous genes in deep subseafloor sedimentary metagenomes.</title>
        <authorList>
            <person name="Kawai M."/>
            <person name="Futagami T."/>
            <person name="Toyoda A."/>
            <person name="Takaki Y."/>
            <person name="Nishi S."/>
            <person name="Hori S."/>
            <person name="Arai W."/>
            <person name="Tsubouchi T."/>
            <person name="Morono Y."/>
            <person name="Uchiyama I."/>
            <person name="Ito T."/>
            <person name="Fujiyama A."/>
            <person name="Inagaki F."/>
            <person name="Takami H."/>
        </authorList>
    </citation>
    <scope>NUCLEOTIDE SEQUENCE</scope>
    <source>
        <strain evidence="1">Expedition CK06-06</strain>
    </source>
</reference>
<sequence>NGMALMYEIKKYLLELYRQETKNNLLTLELFDYLKDKIGDLKLNEAIQSLIEEFPPEKVYQEEVNIEDFLKEEVEGVGNEIHFVDEFINLWVGNSNPSYSPFIDLFDDESLEKRTAYREIIDEITNFFEDKTRFGPNNQNLIEMLNEPVIKYPHSIREQLEYIHENWGELIGNYLFKILIAIDIIREEELLRGLGPGKSEAYDYDAFELENYTLDKEWMPKVVMIAKNVYVWLNQLSLTYEKEISHLNEIPDEELDQLKEWGFTGLWLIGL</sequence>
<dbReference type="PANTHER" id="PTHR47786:SF2">
    <property type="entry name" value="GLYCOSYL HYDROLASE FAMILY 13 CATALYTIC DOMAIN-CONTAINING PROTEIN"/>
    <property type="match status" value="1"/>
</dbReference>
<accession>X1CHM0</accession>
<proteinExistence type="predicted"/>
<protein>
    <submittedName>
        <fullName evidence="1">Uncharacterized protein</fullName>
    </submittedName>
</protein>